<accession>A0A9W9VZH2</accession>
<dbReference type="OrthoDB" id="3554680at2759"/>
<evidence type="ECO:0000313" key="2">
    <source>
        <dbReference type="EMBL" id="KAJ5392140.1"/>
    </source>
</evidence>
<dbReference type="Proteomes" id="UP001147747">
    <property type="component" value="Unassembled WGS sequence"/>
</dbReference>
<name>A0A9W9VZH2_9EURO</name>
<dbReference type="EMBL" id="JAPZBU010000008">
    <property type="protein sequence ID" value="KAJ5392140.1"/>
    <property type="molecule type" value="Genomic_DNA"/>
</dbReference>
<sequence length="771" mass="87000">MTDGMIDEPHVHSFANALPGAGIHGTACVIVLFGSATHSPFSCNVSVGISVFAVAPHCIFLFHDVRSEKVYVFQAKGCFATLLPKEKRFAAFGKWTRWTDLVRIDYKDLARVRVPAATKLSQDTVLLPDGRKFDMNSIYNNNMSDADKMDLLSDYTALDVIILAAKTRGRDTEVKSWISNARTARESQSLMFLRREDSGGKARFYLLSILEHAVRKSIVADQPELMWQNIRTSSESINGLKFNLHDQHAKNWHAFEKQLNSESDLSTKMYQVFDDVITTMNTYKECGTSSPAMLMPMTSPPVGHARDQRMSPLHSPNNQRHIPYMSRGRAQITSAAQDLLFLHEFKGRRQFHGSSYLREANYSTCYVCGQEDVIQTLLLQKYRGEEETPNFPKKHSHGKHKYPMVLGNYPETDIILPLTSCDACAWLLIQEKELPNGERIDAALPLVSLAENVNRQQWTNTLLKAFGNRFHERIVLLVFLSSLYSTIEDIIASDEPNSYDLIQSLEWCARALTELPGIAIAAGLTPAGTPMSYTMDETMSLQKAVGLIFSPKSAVLIESSFLMYPIDGFVAIVHVAELLEHVEPYQIEKFVWRRLLYHFTEQHIKLHAQVGFDEANAKLEEIITERPPSSSSSENKDSDEPILVVSPNRVSGSTSIQKLDGTYLLPSSSDYLEQFRRMESFFTSIETTTKYDAALGVFLHMLLDTLISQQSGTLDVSDVFTQVRYRADETKRSHEGLYDVFVDPKLMSEEDAGRLIEAWHQHGDVSHNVVL</sequence>
<comment type="caution">
    <text evidence="2">The sequence shown here is derived from an EMBL/GenBank/DDBJ whole genome shotgun (WGS) entry which is preliminary data.</text>
</comment>
<protein>
    <submittedName>
        <fullName evidence="2">Uncharacterized protein</fullName>
    </submittedName>
</protein>
<proteinExistence type="predicted"/>
<organism evidence="2 3">
    <name type="scientific">Penicillium cosmopolitanum</name>
    <dbReference type="NCBI Taxonomy" id="1131564"/>
    <lineage>
        <taxon>Eukaryota</taxon>
        <taxon>Fungi</taxon>
        <taxon>Dikarya</taxon>
        <taxon>Ascomycota</taxon>
        <taxon>Pezizomycotina</taxon>
        <taxon>Eurotiomycetes</taxon>
        <taxon>Eurotiomycetidae</taxon>
        <taxon>Eurotiales</taxon>
        <taxon>Aspergillaceae</taxon>
        <taxon>Penicillium</taxon>
    </lineage>
</organism>
<dbReference type="GeneID" id="81371247"/>
<reference evidence="2" key="1">
    <citation type="submission" date="2022-12" db="EMBL/GenBank/DDBJ databases">
        <authorList>
            <person name="Petersen C."/>
        </authorList>
    </citation>
    <scope>NUCLEOTIDE SEQUENCE</scope>
    <source>
        <strain evidence="2">IBT 29677</strain>
    </source>
</reference>
<keyword evidence="3" id="KW-1185">Reference proteome</keyword>
<reference evidence="2" key="2">
    <citation type="journal article" date="2023" name="IMA Fungus">
        <title>Comparative genomic study of the Penicillium genus elucidates a diverse pangenome and 15 lateral gene transfer events.</title>
        <authorList>
            <person name="Petersen C."/>
            <person name="Sorensen T."/>
            <person name="Nielsen M.R."/>
            <person name="Sondergaard T.E."/>
            <person name="Sorensen J.L."/>
            <person name="Fitzpatrick D.A."/>
            <person name="Frisvad J.C."/>
            <person name="Nielsen K.L."/>
        </authorList>
    </citation>
    <scope>NUCLEOTIDE SEQUENCE</scope>
    <source>
        <strain evidence="2">IBT 29677</strain>
    </source>
</reference>
<dbReference type="RefSeq" id="XP_056487818.1">
    <property type="nucleotide sequence ID" value="XM_056632267.1"/>
</dbReference>
<dbReference type="AlphaFoldDB" id="A0A9W9VZH2"/>
<feature type="region of interest" description="Disordered" evidence="1">
    <location>
        <begin position="624"/>
        <end position="643"/>
    </location>
</feature>
<gene>
    <name evidence="2" type="ORF">N7509_007630</name>
</gene>
<evidence type="ECO:0000256" key="1">
    <source>
        <dbReference type="SAM" id="MobiDB-lite"/>
    </source>
</evidence>
<evidence type="ECO:0000313" key="3">
    <source>
        <dbReference type="Proteomes" id="UP001147747"/>
    </source>
</evidence>